<proteinExistence type="inferred from homology"/>
<evidence type="ECO:0000313" key="9">
    <source>
        <dbReference type="EMBL" id="PZR11817.1"/>
    </source>
</evidence>
<dbReference type="InterPro" id="IPR013249">
    <property type="entry name" value="RNA_pol_sigma70_r4_t2"/>
</dbReference>
<comment type="caution">
    <text evidence="9">The sequence shown here is derived from an EMBL/GenBank/DDBJ whole genome shotgun (WGS) entry which is preliminary data.</text>
</comment>
<evidence type="ECO:0000259" key="7">
    <source>
        <dbReference type="Pfam" id="PF04542"/>
    </source>
</evidence>
<dbReference type="InterPro" id="IPR039425">
    <property type="entry name" value="RNA_pol_sigma-70-like"/>
</dbReference>
<keyword evidence="3" id="KW-0731">Sigma factor</keyword>
<dbReference type="Pfam" id="PF04542">
    <property type="entry name" value="Sigma70_r2"/>
    <property type="match status" value="1"/>
</dbReference>
<comment type="similarity">
    <text evidence="1">Belongs to the sigma-70 factor family. ECF subfamily.</text>
</comment>
<feature type="domain" description="RNA polymerase sigma-70 region 2" evidence="7">
    <location>
        <begin position="52"/>
        <end position="118"/>
    </location>
</feature>
<dbReference type="CDD" id="cd06171">
    <property type="entry name" value="Sigma70_r4"/>
    <property type="match status" value="1"/>
</dbReference>
<dbReference type="AlphaFoldDB" id="A0A2W5TD37"/>
<dbReference type="SUPFAM" id="SSF88659">
    <property type="entry name" value="Sigma3 and sigma4 domains of RNA polymerase sigma factors"/>
    <property type="match status" value="1"/>
</dbReference>
<gene>
    <name evidence="9" type="ORF">DI536_15885</name>
</gene>
<reference evidence="9 10" key="1">
    <citation type="submission" date="2017-08" db="EMBL/GenBank/DDBJ databases">
        <title>Infants hospitalized years apart are colonized by the same room-sourced microbial strains.</title>
        <authorList>
            <person name="Brooks B."/>
            <person name="Olm M.R."/>
            <person name="Firek B.A."/>
            <person name="Baker R."/>
            <person name="Thomas B.C."/>
            <person name="Morowitz M.J."/>
            <person name="Banfield J.F."/>
        </authorList>
    </citation>
    <scope>NUCLEOTIDE SEQUENCE [LARGE SCALE GENOMIC DNA]</scope>
    <source>
        <strain evidence="9">S2_003_000_R2_14</strain>
    </source>
</reference>
<dbReference type="Pfam" id="PF08281">
    <property type="entry name" value="Sigma70_r4_2"/>
    <property type="match status" value="1"/>
</dbReference>
<dbReference type="GO" id="GO:0006352">
    <property type="term" value="P:DNA-templated transcription initiation"/>
    <property type="evidence" value="ECO:0007669"/>
    <property type="project" value="InterPro"/>
</dbReference>
<feature type="region of interest" description="Disordered" evidence="6">
    <location>
        <begin position="119"/>
        <end position="138"/>
    </location>
</feature>
<dbReference type="NCBIfam" id="TIGR02937">
    <property type="entry name" value="sigma70-ECF"/>
    <property type="match status" value="1"/>
</dbReference>
<protein>
    <submittedName>
        <fullName evidence="9">Uncharacterized protein</fullName>
    </submittedName>
</protein>
<name>A0A2W5TD37_9BACT</name>
<dbReference type="Gene3D" id="1.10.1740.10">
    <property type="match status" value="1"/>
</dbReference>
<evidence type="ECO:0000256" key="4">
    <source>
        <dbReference type="ARBA" id="ARBA00023125"/>
    </source>
</evidence>
<evidence type="ECO:0000256" key="5">
    <source>
        <dbReference type="ARBA" id="ARBA00023163"/>
    </source>
</evidence>
<sequence length="209" mass="23294">MEPPYTPPRLLFLSETTRVFASVTEFPAPDTQCGVTLLLSSMTNDSLEIAALYDAHAPRVWRTCLRLGVPPSVVEDAVQDVFLTAHRNAGRFQGRSSPLTWLLGIAVRVAANVRRTKWKPESLDDAQPDSRSNPEAQLQRRRALAQLERVLAQLPAEQREVVVLMDLEQLSAPEVAEALEVKLNTVYSRLRLGRAALTRSLQVREEVAS</sequence>
<feature type="domain" description="RNA polymerase sigma factor 70 region 4 type 2" evidence="8">
    <location>
        <begin position="145"/>
        <end position="197"/>
    </location>
</feature>
<dbReference type="PANTHER" id="PTHR43133">
    <property type="entry name" value="RNA POLYMERASE ECF-TYPE SIGMA FACTO"/>
    <property type="match status" value="1"/>
</dbReference>
<dbReference type="GO" id="GO:0003677">
    <property type="term" value="F:DNA binding"/>
    <property type="evidence" value="ECO:0007669"/>
    <property type="project" value="UniProtKB-KW"/>
</dbReference>
<dbReference type="InterPro" id="IPR007627">
    <property type="entry name" value="RNA_pol_sigma70_r2"/>
</dbReference>
<dbReference type="InterPro" id="IPR036388">
    <property type="entry name" value="WH-like_DNA-bd_sf"/>
</dbReference>
<dbReference type="InterPro" id="IPR014284">
    <property type="entry name" value="RNA_pol_sigma-70_dom"/>
</dbReference>
<evidence type="ECO:0000313" key="10">
    <source>
        <dbReference type="Proteomes" id="UP000249061"/>
    </source>
</evidence>
<evidence type="ECO:0000256" key="3">
    <source>
        <dbReference type="ARBA" id="ARBA00023082"/>
    </source>
</evidence>
<dbReference type="PANTHER" id="PTHR43133:SF8">
    <property type="entry name" value="RNA POLYMERASE SIGMA FACTOR HI_1459-RELATED"/>
    <property type="match status" value="1"/>
</dbReference>
<dbReference type="Proteomes" id="UP000249061">
    <property type="component" value="Unassembled WGS sequence"/>
</dbReference>
<dbReference type="InterPro" id="IPR013325">
    <property type="entry name" value="RNA_pol_sigma_r2"/>
</dbReference>
<evidence type="ECO:0000256" key="6">
    <source>
        <dbReference type="SAM" id="MobiDB-lite"/>
    </source>
</evidence>
<keyword evidence="2" id="KW-0805">Transcription regulation</keyword>
<accession>A0A2W5TD37</accession>
<dbReference type="EMBL" id="QFQP01000013">
    <property type="protein sequence ID" value="PZR11817.1"/>
    <property type="molecule type" value="Genomic_DNA"/>
</dbReference>
<keyword evidence="5" id="KW-0804">Transcription</keyword>
<organism evidence="9 10">
    <name type="scientific">Archangium gephyra</name>
    <dbReference type="NCBI Taxonomy" id="48"/>
    <lineage>
        <taxon>Bacteria</taxon>
        <taxon>Pseudomonadati</taxon>
        <taxon>Myxococcota</taxon>
        <taxon>Myxococcia</taxon>
        <taxon>Myxococcales</taxon>
        <taxon>Cystobacterineae</taxon>
        <taxon>Archangiaceae</taxon>
        <taxon>Archangium</taxon>
    </lineage>
</organism>
<dbReference type="InterPro" id="IPR013324">
    <property type="entry name" value="RNA_pol_sigma_r3/r4-like"/>
</dbReference>
<dbReference type="SUPFAM" id="SSF88946">
    <property type="entry name" value="Sigma2 domain of RNA polymerase sigma factors"/>
    <property type="match status" value="1"/>
</dbReference>
<evidence type="ECO:0000256" key="1">
    <source>
        <dbReference type="ARBA" id="ARBA00010641"/>
    </source>
</evidence>
<evidence type="ECO:0000259" key="8">
    <source>
        <dbReference type="Pfam" id="PF08281"/>
    </source>
</evidence>
<evidence type="ECO:0000256" key="2">
    <source>
        <dbReference type="ARBA" id="ARBA00023015"/>
    </source>
</evidence>
<dbReference type="Gene3D" id="1.10.10.10">
    <property type="entry name" value="Winged helix-like DNA-binding domain superfamily/Winged helix DNA-binding domain"/>
    <property type="match status" value="1"/>
</dbReference>
<dbReference type="GO" id="GO:0016987">
    <property type="term" value="F:sigma factor activity"/>
    <property type="evidence" value="ECO:0007669"/>
    <property type="project" value="UniProtKB-KW"/>
</dbReference>
<keyword evidence="4" id="KW-0238">DNA-binding</keyword>